<dbReference type="Proteomes" id="UP000414233">
    <property type="component" value="Unassembled WGS sequence"/>
</dbReference>
<dbReference type="AlphaFoldDB" id="A0A5E4Z807"/>
<protein>
    <submittedName>
        <fullName evidence="1">Uncharacterized protein</fullName>
    </submittedName>
</protein>
<gene>
    <name evidence="1" type="ORF">PTE30175_04984</name>
</gene>
<dbReference type="EMBL" id="CABPRZ010000031">
    <property type="protein sequence ID" value="VVE56333.1"/>
    <property type="molecule type" value="Genomic_DNA"/>
</dbReference>
<accession>A0A5E4Z807</accession>
<sequence length="78" mass="8574">MTMTRPWRWKLIIGALIALAAIAYGYQSMSPSWETITMVVKKKASNAMAALGEAWDATKSEVDDPIGHALGRLLANWP</sequence>
<evidence type="ECO:0000313" key="1">
    <source>
        <dbReference type="EMBL" id="VVE56333.1"/>
    </source>
</evidence>
<keyword evidence="2" id="KW-1185">Reference proteome</keyword>
<reference evidence="1 2" key="1">
    <citation type="submission" date="2019-08" db="EMBL/GenBank/DDBJ databases">
        <authorList>
            <person name="Peeters C."/>
        </authorList>
    </citation>
    <scope>NUCLEOTIDE SEQUENCE [LARGE SCALE GENOMIC DNA]</scope>
    <source>
        <strain evidence="1 2">LMG 30175</strain>
    </source>
</reference>
<name>A0A5E4Z807_9BURK</name>
<proteinExistence type="predicted"/>
<organism evidence="1 2">
    <name type="scientific">Pandoraea terrae</name>
    <dbReference type="NCBI Taxonomy" id="1537710"/>
    <lineage>
        <taxon>Bacteria</taxon>
        <taxon>Pseudomonadati</taxon>
        <taxon>Pseudomonadota</taxon>
        <taxon>Betaproteobacteria</taxon>
        <taxon>Burkholderiales</taxon>
        <taxon>Burkholderiaceae</taxon>
        <taxon>Pandoraea</taxon>
    </lineage>
</organism>
<evidence type="ECO:0000313" key="2">
    <source>
        <dbReference type="Proteomes" id="UP000414233"/>
    </source>
</evidence>